<proteinExistence type="predicted"/>
<comment type="caution">
    <text evidence="2">The sequence shown here is derived from an EMBL/GenBank/DDBJ whole genome shotgun (WGS) entry which is preliminary data.</text>
</comment>
<accession>A0A432Y776</accession>
<name>A0A432Y776_9GAMM</name>
<keyword evidence="3" id="KW-1185">Reference proteome</keyword>
<feature type="chain" id="PRO_5019346236" evidence="1">
    <location>
        <begin position="22"/>
        <end position="213"/>
    </location>
</feature>
<evidence type="ECO:0000313" key="2">
    <source>
        <dbReference type="EMBL" id="RUO56824.1"/>
    </source>
</evidence>
<reference evidence="3" key="1">
    <citation type="journal article" date="2018" name="Front. Microbiol.">
        <title>Genome-Based Analysis Reveals the Taxonomy and Diversity of the Family Idiomarinaceae.</title>
        <authorList>
            <person name="Liu Y."/>
            <person name="Lai Q."/>
            <person name="Shao Z."/>
        </authorList>
    </citation>
    <scope>NUCLEOTIDE SEQUENCE [LARGE SCALE GENOMIC DNA]</scope>
    <source>
        <strain evidence="3">PO-M2</strain>
    </source>
</reference>
<evidence type="ECO:0000256" key="1">
    <source>
        <dbReference type="SAM" id="SignalP"/>
    </source>
</evidence>
<feature type="signal peptide" evidence="1">
    <location>
        <begin position="1"/>
        <end position="21"/>
    </location>
</feature>
<dbReference type="EMBL" id="PIPX01000001">
    <property type="protein sequence ID" value="RUO56824.1"/>
    <property type="molecule type" value="Genomic_DNA"/>
</dbReference>
<protein>
    <submittedName>
        <fullName evidence="2">Uncharacterized protein</fullName>
    </submittedName>
</protein>
<dbReference type="Proteomes" id="UP000287649">
    <property type="component" value="Unassembled WGS sequence"/>
</dbReference>
<keyword evidence="1" id="KW-0732">Signal</keyword>
<organism evidence="2 3">
    <name type="scientific">Pseudidiomarina homiensis</name>
    <dbReference type="NCBI Taxonomy" id="364198"/>
    <lineage>
        <taxon>Bacteria</taxon>
        <taxon>Pseudomonadati</taxon>
        <taxon>Pseudomonadota</taxon>
        <taxon>Gammaproteobacteria</taxon>
        <taxon>Alteromonadales</taxon>
        <taxon>Idiomarinaceae</taxon>
        <taxon>Pseudidiomarina</taxon>
    </lineage>
</organism>
<evidence type="ECO:0000313" key="3">
    <source>
        <dbReference type="Proteomes" id="UP000287649"/>
    </source>
</evidence>
<dbReference type="AlphaFoldDB" id="A0A432Y776"/>
<dbReference type="RefSeq" id="WP_126772440.1">
    <property type="nucleotide sequence ID" value="NZ_JANQBU010000001.1"/>
</dbReference>
<sequence length="213" mass="22974">MKLILPLAIAMAATMPTSSVAQTSGDGAQQGKSAELARVIAATNQYRDVEVALQAGYISSVDMGAGCSTATGGGHPSQLGAMGIHFVQLAGFGEPDVDFENPNVLVYIPKEDMPSCTYSTGEVLSNEACRNNLSLAAVEELVFAHLIPSDNGEYWNNVPQFGGQDFYYLHDNPETTWVDEAHGFPPHYALHIWLFENNPAGLYSPWNPNVSCY</sequence>
<dbReference type="OrthoDB" id="2449873at2"/>
<gene>
    <name evidence="2" type="ORF">CWI70_08850</name>
</gene>